<dbReference type="InterPro" id="IPR018391">
    <property type="entry name" value="PQQ_b-propeller_rpt"/>
</dbReference>
<dbReference type="InterPro" id="IPR015943">
    <property type="entry name" value="WD40/YVTN_repeat-like_dom_sf"/>
</dbReference>
<dbReference type="PANTHER" id="PTHR34512">
    <property type="entry name" value="CELL SURFACE PROTEIN"/>
    <property type="match status" value="1"/>
</dbReference>
<feature type="region of interest" description="Disordered" evidence="1">
    <location>
        <begin position="37"/>
        <end position="67"/>
    </location>
</feature>
<dbReference type="AlphaFoldDB" id="A0A518CI13"/>
<dbReference type="InterPro" id="IPR002372">
    <property type="entry name" value="PQQ_rpt_dom"/>
</dbReference>
<evidence type="ECO:0000313" key="3">
    <source>
        <dbReference type="EMBL" id="QDU78814.1"/>
    </source>
</evidence>
<dbReference type="SUPFAM" id="SSF50998">
    <property type="entry name" value="Quinoprotein alcohol dehydrogenase-like"/>
    <property type="match status" value="1"/>
</dbReference>
<organism evidence="3 4">
    <name type="scientific">Polystyrenella longa</name>
    <dbReference type="NCBI Taxonomy" id="2528007"/>
    <lineage>
        <taxon>Bacteria</taxon>
        <taxon>Pseudomonadati</taxon>
        <taxon>Planctomycetota</taxon>
        <taxon>Planctomycetia</taxon>
        <taxon>Planctomycetales</taxon>
        <taxon>Planctomycetaceae</taxon>
        <taxon>Polystyrenella</taxon>
    </lineage>
</organism>
<dbReference type="Gene3D" id="2.40.10.480">
    <property type="match status" value="1"/>
</dbReference>
<dbReference type="KEGG" id="plon:Pla110_05180"/>
<name>A0A518CI13_9PLAN</name>
<dbReference type="SMART" id="SM00564">
    <property type="entry name" value="PQQ"/>
    <property type="match status" value="4"/>
</dbReference>
<evidence type="ECO:0000256" key="1">
    <source>
        <dbReference type="SAM" id="MobiDB-lite"/>
    </source>
</evidence>
<reference evidence="3 4" key="1">
    <citation type="submission" date="2019-02" db="EMBL/GenBank/DDBJ databases">
        <title>Deep-cultivation of Planctomycetes and their phenomic and genomic characterization uncovers novel biology.</title>
        <authorList>
            <person name="Wiegand S."/>
            <person name="Jogler M."/>
            <person name="Boedeker C."/>
            <person name="Pinto D."/>
            <person name="Vollmers J."/>
            <person name="Rivas-Marin E."/>
            <person name="Kohn T."/>
            <person name="Peeters S.H."/>
            <person name="Heuer A."/>
            <person name="Rast P."/>
            <person name="Oberbeckmann S."/>
            <person name="Bunk B."/>
            <person name="Jeske O."/>
            <person name="Meyerdierks A."/>
            <person name="Storesund J.E."/>
            <person name="Kallscheuer N."/>
            <person name="Luecker S."/>
            <person name="Lage O.M."/>
            <person name="Pohl T."/>
            <person name="Merkel B.J."/>
            <person name="Hornburger P."/>
            <person name="Mueller R.-W."/>
            <person name="Bruemmer F."/>
            <person name="Labrenz M."/>
            <person name="Spormann A.M."/>
            <person name="Op den Camp H."/>
            <person name="Overmann J."/>
            <person name="Amann R."/>
            <person name="Jetten M.S.M."/>
            <person name="Mascher T."/>
            <person name="Medema M.H."/>
            <person name="Devos D.P."/>
            <person name="Kaster A.-K."/>
            <person name="Ovreas L."/>
            <person name="Rohde M."/>
            <person name="Galperin M.Y."/>
            <person name="Jogler C."/>
        </authorList>
    </citation>
    <scope>NUCLEOTIDE SEQUENCE [LARGE SCALE GENOMIC DNA]</scope>
    <source>
        <strain evidence="3 4">Pla110</strain>
    </source>
</reference>
<dbReference type="Pfam" id="PF13360">
    <property type="entry name" value="PQQ_2"/>
    <property type="match status" value="1"/>
</dbReference>
<dbReference type="Proteomes" id="UP000317178">
    <property type="component" value="Chromosome"/>
</dbReference>
<keyword evidence="4" id="KW-1185">Reference proteome</keyword>
<dbReference type="PANTHER" id="PTHR34512:SF30">
    <property type="entry name" value="OUTER MEMBRANE PROTEIN ASSEMBLY FACTOR BAMB"/>
    <property type="match status" value="1"/>
</dbReference>
<evidence type="ECO:0000259" key="2">
    <source>
        <dbReference type="Pfam" id="PF13360"/>
    </source>
</evidence>
<feature type="domain" description="Pyrrolo-quinoline quinone repeat" evidence="2">
    <location>
        <begin position="109"/>
        <end position="353"/>
    </location>
</feature>
<accession>A0A518CI13</accession>
<dbReference type="Gene3D" id="2.130.10.10">
    <property type="entry name" value="YVTN repeat-like/Quinoprotein amine dehydrogenase"/>
    <property type="match status" value="1"/>
</dbReference>
<proteinExistence type="predicted"/>
<evidence type="ECO:0000313" key="4">
    <source>
        <dbReference type="Proteomes" id="UP000317178"/>
    </source>
</evidence>
<gene>
    <name evidence="3" type="ORF">Pla110_05180</name>
</gene>
<dbReference type="InterPro" id="IPR011047">
    <property type="entry name" value="Quinoprotein_ADH-like_sf"/>
</dbReference>
<sequence length="435" mass="47499">MLVCISLLAMLCVYSGCRPETPVEEVSVEQTDAGEELPALDYGPTDWPYWRGPTQDGKPSESASAEKPWTSLENELWKIKVPGRGHSSPVIYGNQVFLTTADDAAETQSLLAFDRDSGDELWTRQVHQGNFPSDGEMHRKSTNASPTPACDGERVFALFLNDAQLYLSAYSLTGEQLWQTSTGAYISRFGLGPSPVLYQSYVIVASEHSGGGNITAVHRKTGKVAWRVKRTRADTYSSPAIFNIDGTDHMILSGANEVVSLDPANGKTRWSIEGTAKSTCGTAVRWNDLILVSGGYPERETMGIRVGAKAEKIWSAREKLYIPSLITFKGHVLGLNDDGIACCWEVETGKQTFKTRTSSGYAASPVLDGDQIIILNEQGMGSILNQNPNELESVSERSFGTNAMASPAISGDRLYLRVAEEGANGRQEYLYCLQK</sequence>
<dbReference type="EMBL" id="CP036281">
    <property type="protein sequence ID" value="QDU78814.1"/>
    <property type="molecule type" value="Genomic_DNA"/>
</dbReference>
<protein>
    <submittedName>
        <fullName evidence="3">Outer membrane biogenesis protein BamB</fullName>
    </submittedName>
</protein>